<dbReference type="PANTHER" id="PTHR48081">
    <property type="entry name" value="AB HYDROLASE SUPERFAMILY PROTEIN C4A8.06C"/>
    <property type="match status" value="1"/>
</dbReference>
<proteinExistence type="predicted"/>
<dbReference type="GO" id="GO:0016787">
    <property type="term" value="F:hydrolase activity"/>
    <property type="evidence" value="ECO:0007669"/>
    <property type="project" value="UniProtKB-KW"/>
</dbReference>
<evidence type="ECO:0000313" key="4">
    <source>
        <dbReference type="EMBL" id="GGW35761.1"/>
    </source>
</evidence>
<feature type="chain" id="PRO_5037802059" evidence="2">
    <location>
        <begin position="20"/>
        <end position="278"/>
    </location>
</feature>
<protein>
    <submittedName>
        <fullName evidence="4">Lipase</fullName>
    </submittedName>
</protein>
<name>A0A918IXQ1_9FLAO</name>
<reference evidence="4" key="1">
    <citation type="journal article" date="2014" name="Int. J. Syst. Evol. Microbiol.">
        <title>Complete genome sequence of Corynebacterium casei LMG S-19264T (=DSM 44701T), isolated from a smear-ripened cheese.</title>
        <authorList>
            <consortium name="US DOE Joint Genome Institute (JGI-PGF)"/>
            <person name="Walter F."/>
            <person name="Albersmeier A."/>
            <person name="Kalinowski J."/>
            <person name="Ruckert C."/>
        </authorList>
    </citation>
    <scope>NUCLEOTIDE SEQUENCE</scope>
    <source>
        <strain evidence="4">KCTC 12113</strain>
    </source>
</reference>
<gene>
    <name evidence="4" type="ORF">GCM10007383_21000</name>
</gene>
<dbReference type="AlphaFoldDB" id="A0A918IXQ1"/>
<feature type="signal peptide" evidence="2">
    <location>
        <begin position="1"/>
        <end position="19"/>
    </location>
</feature>
<dbReference type="Pfam" id="PF20434">
    <property type="entry name" value="BD-FAE"/>
    <property type="match status" value="1"/>
</dbReference>
<evidence type="ECO:0000256" key="2">
    <source>
        <dbReference type="SAM" id="SignalP"/>
    </source>
</evidence>
<keyword evidence="5" id="KW-1185">Reference proteome</keyword>
<feature type="domain" description="BD-FAE-like" evidence="3">
    <location>
        <begin position="49"/>
        <end position="214"/>
    </location>
</feature>
<keyword evidence="1" id="KW-0378">Hydrolase</keyword>
<sequence length="278" mass="31425">MLKALLISAILLFTSLVTAQDNSAFKEVLEIAYYDSTYTDEYITSRCKLDIRYPENTKDFNTVVWFHGGGLNSYDKYFPDSLLNHNLCIVSVNYRLSPKVNAPAYIEDAAAAVAWVFNNIKTYGGNPNKIYVAGHSAGGYLAKMIGLDKQWLQNFKIDADNIAGLISLSGQTITHSTIRKERGIPWSKVIVDEYAPLYHVRKNAPPLLLITGDREVDLEGRYEENLYLKRLMTTAGHTETQLMEIQGFGHIEMHDPGLQLLLKEMDRINKKVGRNSKE</sequence>
<dbReference type="InterPro" id="IPR049492">
    <property type="entry name" value="BD-FAE-like_dom"/>
</dbReference>
<evidence type="ECO:0000256" key="1">
    <source>
        <dbReference type="ARBA" id="ARBA00022801"/>
    </source>
</evidence>
<dbReference type="InterPro" id="IPR029058">
    <property type="entry name" value="AB_hydrolase_fold"/>
</dbReference>
<reference evidence="4" key="2">
    <citation type="submission" date="2020-09" db="EMBL/GenBank/DDBJ databases">
        <authorList>
            <person name="Sun Q."/>
            <person name="Kim S."/>
        </authorList>
    </citation>
    <scope>NUCLEOTIDE SEQUENCE</scope>
    <source>
        <strain evidence="4">KCTC 12113</strain>
    </source>
</reference>
<comment type="caution">
    <text evidence="4">The sequence shown here is derived from an EMBL/GenBank/DDBJ whole genome shotgun (WGS) entry which is preliminary data.</text>
</comment>
<dbReference type="EMBL" id="BMWP01000012">
    <property type="protein sequence ID" value="GGW35761.1"/>
    <property type="molecule type" value="Genomic_DNA"/>
</dbReference>
<evidence type="ECO:0000259" key="3">
    <source>
        <dbReference type="Pfam" id="PF20434"/>
    </source>
</evidence>
<dbReference type="Gene3D" id="3.40.50.1820">
    <property type="entry name" value="alpha/beta hydrolase"/>
    <property type="match status" value="1"/>
</dbReference>
<dbReference type="RefSeq" id="WP_026813206.1">
    <property type="nucleotide sequence ID" value="NZ_BMWP01000012.1"/>
</dbReference>
<organism evidence="4 5">
    <name type="scientific">Arenibacter certesii</name>
    <dbReference type="NCBI Taxonomy" id="228955"/>
    <lineage>
        <taxon>Bacteria</taxon>
        <taxon>Pseudomonadati</taxon>
        <taxon>Bacteroidota</taxon>
        <taxon>Flavobacteriia</taxon>
        <taxon>Flavobacteriales</taxon>
        <taxon>Flavobacteriaceae</taxon>
        <taxon>Arenibacter</taxon>
    </lineage>
</organism>
<dbReference type="InterPro" id="IPR050300">
    <property type="entry name" value="GDXG_lipolytic_enzyme"/>
</dbReference>
<dbReference type="PANTHER" id="PTHR48081:SF9">
    <property type="entry name" value="CARBOXYLESTERASE"/>
    <property type="match status" value="1"/>
</dbReference>
<evidence type="ECO:0000313" key="5">
    <source>
        <dbReference type="Proteomes" id="UP000634668"/>
    </source>
</evidence>
<keyword evidence="2" id="KW-0732">Signal</keyword>
<dbReference type="Proteomes" id="UP000634668">
    <property type="component" value="Unassembled WGS sequence"/>
</dbReference>
<dbReference type="SUPFAM" id="SSF53474">
    <property type="entry name" value="alpha/beta-Hydrolases"/>
    <property type="match status" value="1"/>
</dbReference>
<accession>A0A918IXQ1</accession>